<organism evidence="2 3">
    <name type="scientific">Syncephalastrum racemosum</name>
    <name type="common">Filamentous fungus</name>
    <dbReference type="NCBI Taxonomy" id="13706"/>
    <lineage>
        <taxon>Eukaryota</taxon>
        <taxon>Fungi</taxon>
        <taxon>Fungi incertae sedis</taxon>
        <taxon>Mucoromycota</taxon>
        <taxon>Mucoromycotina</taxon>
        <taxon>Mucoromycetes</taxon>
        <taxon>Mucorales</taxon>
        <taxon>Syncephalastraceae</taxon>
        <taxon>Syncephalastrum</taxon>
    </lineage>
</organism>
<reference evidence="2 3" key="1">
    <citation type="submission" date="2016-07" db="EMBL/GenBank/DDBJ databases">
        <title>Pervasive Adenine N6-methylation of Active Genes in Fungi.</title>
        <authorList>
            <consortium name="DOE Joint Genome Institute"/>
            <person name="Mondo S.J."/>
            <person name="Dannebaum R.O."/>
            <person name="Kuo R.C."/>
            <person name="Labutti K."/>
            <person name="Haridas S."/>
            <person name="Kuo A."/>
            <person name="Salamov A."/>
            <person name="Ahrendt S.R."/>
            <person name="Lipzen A."/>
            <person name="Sullivan W."/>
            <person name="Andreopoulos W.B."/>
            <person name="Clum A."/>
            <person name="Lindquist E."/>
            <person name="Daum C."/>
            <person name="Ramamoorthy G.K."/>
            <person name="Gryganskyi A."/>
            <person name="Culley D."/>
            <person name="Magnuson J.K."/>
            <person name="James T.Y."/>
            <person name="O'Malley M.A."/>
            <person name="Stajich J.E."/>
            <person name="Spatafora J.W."/>
            <person name="Visel A."/>
            <person name="Grigoriev I.V."/>
        </authorList>
    </citation>
    <scope>NUCLEOTIDE SEQUENCE [LARGE SCALE GENOMIC DNA]</scope>
    <source>
        <strain evidence="2 3">NRRL 2496</strain>
    </source>
</reference>
<evidence type="ECO:0000313" key="3">
    <source>
        <dbReference type="Proteomes" id="UP000242180"/>
    </source>
</evidence>
<dbReference type="PANTHER" id="PTHR31014:SF0">
    <property type="entry name" value="MITOCHONDRIAL TRANSLATION SYSTEM COMPONENT PET127-RELATED"/>
    <property type="match status" value="1"/>
</dbReference>
<feature type="region of interest" description="Disordered" evidence="1">
    <location>
        <begin position="69"/>
        <end position="99"/>
    </location>
</feature>
<dbReference type="PANTHER" id="PTHR31014">
    <property type="entry name" value="MITOCHONDRIAL TRANSLATION SYSTEM COMPONENT PET127-RELATED"/>
    <property type="match status" value="1"/>
</dbReference>
<dbReference type="FunCoup" id="A0A1X2HIZ4">
    <property type="interactions" value="182"/>
</dbReference>
<keyword evidence="3" id="KW-1185">Reference proteome</keyword>
<dbReference type="Pfam" id="PF08634">
    <property type="entry name" value="Pet127"/>
    <property type="match status" value="1"/>
</dbReference>
<feature type="compositionally biased region" description="Basic and acidic residues" evidence="1">
    <location>
        <begin position="69"/>
        <end position="82"/>
    </location>
</feature>
<evidence type="ECO:0000256" key="1">
    <source>
        <dbReference type="SAM" id="MobiDB-lite"/>
    </source>
</evidence>
<evidence type="ECO:0000313" key="2">
    <source>
        <dbReference type="EMBL" id="ORY99041.1"/>
    </source>
</evidence>
<dbReference type="GO" id="GO:0000964">
    <property type="term" value="P:mitochondrial RNA 5'-end processing"/>
    <property type="evidence" value="ECO:0007669"/>
    <property type="project" value="TreeGrafter"/>
</dbReference>
<feature type="region of interest" description="Disordered" evidence="1">
    <location>
        <begin position="638"/>
        <end position="684"/>
    </location>
</feature>
<accession>A0A1X2HIZ4</accession>
<dbReference type="Proteomes" id="UP000242180">
    <property type="component" value="Unassembled WGS sequence"/>
</dbReference>
<name>A0A1X2HIZ4_SYNRA</name>
<dbReference type="InParanoid" id="A0A1X2HIZ4"/>
<gene>
    <name evidence="2" type="ORF">BCR43DRAFT_488622</name>
</gene>
<dbReference type="EMBL" id="MCGN01000003">
    <property type="protein sequence ID" value="ORY99041.1"/>
    <property type="molecule type" value="Genomic_DNA"/>
</dbReference>
<dbReference type="OMA" id="AYHNTCQ"/>
<dbReference type="InterPro" id="IPR013943">
    <property type="entry name" value="Pet127"/>
</dbReference>
<sequence>MLRSGRLCQLLCTRKAVSNLGVIQRRWLTDLVDPTSDASAQSAIAKKREEDARTLLHLLEEQKRISSLEKKNKTWKDRRTAQEAKSGPPEEPDPFKGKPFHDVVEKLEALRVFETEEDTDFLDSWVDISASPRYRPVQPDTKQPRVPRLTEGLDNILFRPGVHYMKDPRTKLYSLPRRLESITQPHEFDLDALRPFITSSKDESLVEMARSRGKFIVASTSSLSGALSQLYFHLSNYKETDISVLSTVFKDEPAKFTRSTMAPKTIYLRWKKGLYAVDSDKTFDSESILSTLGNTMEKALTLSPKEYKRYLKTSKNKITEKEKNKPEAYAYGEAGDILLRSQLDCQDLRLPRKTFDLKTRAVFPVRLDKDNYEDYFGYTLKREKGLYESYEREYYDMIRSAFLKYQFQVRIGHMDGILVAYHNTQTVFGFQYISREEMDARLFGSSKMGDHVLRYTLALFDNIVKEVTSVYPEQTLRISFNSIGECANIFVEPVPKHMEEEIDENRPAEEEDDFFSTADNAEEEDDDAMLEPMEGVKMYKLYIRSLINGEVTKEPIKLRHGDTWSVSYKLQAAPEEYNIKEAYRRMRLAQKLAYSGSVNPRFIAKLRKLSHYKEPETPDEQDDTDRIPLATRLRGIAETEEEQNDAAPSASEEIVANPQERVLNSEVEKIEVSEKEDTVSETKS</sequence>
<proteinExistence type="predicted"/>
<feature type="compositionally biased region" description="Basic and acidic residues" evidence="1">
    <location>
        <begin position="666"/>
        <end position="684"/>
    </location>
</feature>
<dbReference type="OrthoDB" id="10249045at2759"/>
<dbReference type="STRING" id="13706.A0A1X2HIZ4"/>
<protein>
    <submittedName>
        <fullName evidence="2">Mitochondrial protein Pet127-domain-containing protein</fullName>
    </submittedName>
</protein>
<dbReference type="AlphaFoldDB" id="A0A1X2HIZ4"/>
<comment type="caution">
    <text evidence="2">The sequence shown here is derived from an EMBL/GenBank/DDBJ whole genome shotgun (WGS) entry which is preliminary data.</text>
</comment>
<dbReference type="GO" id="GO:0005740">
    <property type="term" value="C:mitochondrial envelope"/>
    <property type="evidence" value="ECO:0007669"/>
    <property type="project" value="TreeGrafter"/>
</dbReference>